<dbReference type="GeneID" id="27317727"/>
<organism evidence="1 2">
    <name type="scientific">Verruconis gallopava</name>
    <dbReference type="NCBI Taxonomy" id="253628"/>
    <lineage>
        <taxon>Eukaryota</taxon>
        <taxon>Fungi</taxon>
        <taxon>Dikarya</taxon>
        <taxon>Ascomycota</taxon>
        <taxon>Pezizomycotina</taxon>
        <taxon>Dothideomycetes</taxon>
        <taxon>Pleosporomycetidae</taxon>
        <taxon>Venturiales</taxon>
        <taxon>Sympoventuriaceae</taxon>
        <taxon>Verruconis</taxon>
    </lineage>
</organism>
<dbReference type="EMBL" id="KN847690">
    <property type="protein sequence ID" value="KIV98421.1"/>
    <property type="molecule type" value="Genomic_DNA"/>
</dbReference>
<evidence type="ECO:0000313" key="1">
    <source>
        <dbReference type="EMBL" id="KIV98421.1"/>
    </source>
</evidence>
<dbReference type="Proteomes" id="UP000053259">
    <property type="component" value="Unassembled WGS sequence"/>
</dbReference>
<name>A0A0D1YCL4_9PEZI</name>
<proteinExistence type="predicted"/>
<protein>
    <submittedName>
        <fullName evidence="1">Uncharacterized protein</fullName>
    </submittedName>
</protein>
<keyword evidence="2" id="KW-1185">Reference proteome</keyword>
<reference evidence="1 2" key="1">
    <citation type="submission" date="2015-01" db="EMBL/GenBank/DDBJ databases">
        <title>The Genome Sequence of Ochroconis gallopava CBS43764.</title>
        <authorList>
            <consortium name="The Broad Institute Genomics Platform"/>
            <person name="Cuomo C."/>
            <person name="de Hoog S."/>
            <person name="Gorbushina A."/>
            <person name="Stielow B."/>
            <person name="Teixiera M."/>
            <person name="Abouelleil A."/>
            <person name="Chapman S.B."/>
            <person name="Priest M."/>
            <person name="Young S.K."/>
            <person name="Wortman J."/>
            <person name="Nusbaum C."/>
            <person name="Birren B."/>
        </authorList>
    </citation>
    <scope>NUCLEOTIDE SEQUENCE [LARGE SCALE GENOMIC DNA]</scope>
    <source>
        <strain evidence="1 2">CBS 43764</strain>
    </source>
</reference>
<gene>
    <name evidence="1" type="ORF">PV09_09754</name>
</gene>
<accession>A0A0D1YCL4</accession>
<evidence type="ECO:0000313" key="2">
    <source>
        <dbReference type="Proteomes" id="UP000053259"/>
    </source>
</evidence>
<dbReference type="RefSeq" id="XP_016208291.1">
    <property type="nucleotide sequence ID" value="XM_016363879.1"/>
</dbReference>
<dbReference type="HOGENOM" id="CLU_1918685_0_0_1"/>
<dbReference type="AlphaFoldDB" id="A0A0D1YCL4"/>
<dbReference type="VEuPathDB" id="FungiDB:PV09_09754"/>
<dbReference type="InParanoid" id="A0A0D1YCL4"/>
<sequence length="132" mass="14833">MNVTEDVLQKIKVDEGKDVLTTYLDNALEKVKVEEGEEGVRKIKQTIHEVTPFKTMKSSRNPVPAPDNTVAIVVDVRKRGSCRVYNTKKWLGGAGGVDTDNTKVVIMPWHHSWKYLCMGEMEMAFILATPCP</sequence>
<dbReference type="OrthoDB" id="5228066at2759"/>